<dbReference type="PANTHER" id="PTHR41521">
    <property type="match status" value="1"/>
</dbReference>
<proteinExistence type="predicted"/>
<dbReference type="RefSeq" id="WP_073484850.1">
    <property type="nucleotide sequence ID" value="NZ_FQVN01000005.1"/>
</dbReference>
<dbReference type="SUPFAM" id="SSF54909">
    <property type="entry name" value="Dimeric alpha+beta barrel"/>
    <property type="match status" value="1"/>
</dbReference>
<feature type="domain" description="DUF1330" evidence="1">
    <location>
        <begin position="3"/>
        <end position="96"/>
    </location>
</feature>
<dbReference type="Proteomes" id="UP000184501">
    <property type="component" value="Unassembled WGS sequence"/>
</dbReference>
<accession>A0A1M5FR96</accession>
<sequence>MAAYVVVDAEVLDPTRLQEYRDLAEASIAQYGGRYLIQGTVPEVVEGTWPSSSRVMTVLEFATMERAREWYASTEYGRAKSAREGAIDVRLLLVEGKSE</sequence>
<dbReference type="PANTHER" id="PTHR41521:SF4">
    <property type="entry name" value="BLR0684 PROTEIN"/>
    <property type="match status" value="1"/>
</dbReference>
<organism evidence="2 3">
    <name type="scientific">Streptoalloteichus hindustanus</name>
    <dbReference type="NCBI Taxonomy" id="2017"/>
    <lineage>
        <taxon>Bacteria</taxon>
        <taxon>Bacillati</taxon>
        <taxon>Actinomycetota</taxon>
        <taxon>Actinomycetes</taxon>
        <taxon>Pseudonocardiales</taxon>
        <taxon>Pseudonocardiaceae</taxon>
        <taxon>Streptoalloteichus</taxon>
    </lineage>
</organism>
<dbReference type="InterPro" id="IPR010753">
    <property type="entry name" value="DUF1330"/>
</dbReference>
<keyword evidence="3" id="KW-1185">Reference proteome</keyword>
<dbReference type="Pfam" id="PF07045">
    <property type="entry name" value="DUF1330"/>
    <property type="match status" value="1"/>
</dbReference>
<name>A0A1M5FR96_STRHI</name>
<protein>
    <submittedName>
        <fullName evidence="2">Uncharacterized conserved protein, DUF1330 family</fullName>
    </submittedName>
</protein>
<gene>
    <name evidence="2" type="ORF">SAMN05444320_105558</name>
</gene>
<evidence type="ECO:0000313" key="3">
    <source>
        <dbReference type="Proteomes" id="UP000184501"/>
    </source>
</evidence>
<dbReference type="InterPro" id="IPR011008">
    <property type="entry name" value="Dimeric_a/b-barrel"/>
</dbReference>
<dbReference type="Gene3D" id="3.30.70.100">
    <property type="match status" value="1"/>
</dbReference>
<dbReference type="AlphaFoldDB" id="A0A1M5FR96"/>
<evidence type="ECO:0000313" key="2">
    <source>
        <dbReference type="EMBL" id="SHF94097.1"/>
    </source>
</evidence>
<reference evidence="2 3" key="1">
    <citation type="submission" date="2016-11" db="EMBL/GenBank/DDBJ databases">
        <authorList>
            <person name="Jaros S."/>
            <person name="Januszkiewicz K."/>
            <person name="Wedrychowicz H."/>
        </authorList>
    </citation>
    <scope>NUCLEOTIDE SEQUENCE [LARGE SCALE GENOMIC DNA]</scope>
    <source>
        <strain evidence="2 3">DSM 44523</strain>
    </source>
</reference>
<dbReference type="EMBL" id="FQVN01000005">
    <property type="protein sequence ID" value="SHF94097.1"/>
    <property type="molecule type" value="Genomic_DNA"/>
</dbReference>
<evidence type="ECO:0000259" key="1">
    <source>
        <dbReference type="Pfam" id="PF07045"/>
    </source>
</evidence>
<dbReference type="OrthoDB" id="9806380at2"/>